<feature type="region of interest" description="Disordered" evidence="1">
    <location>
        <begin position="232"/>
        <end position="252"/>
    </location>
</feature>
<sequence>MSRIACAWVDLGEDVAVANRWYEGTHIPAALAKTNSTARHAEKVEDGTFQEVAPIEGKLMTIYDVPVHQSAQELDALLCPALDKLPKEASIDTRVYSEQFKGHGAEWRGDVHDVQMWMVVLWQPTPGLHDEFLDWFTGEFITGMLKNSELLRTRVFKLEHVSKIQDQTHKQVDKASVYQYMTIWEFDSEELPWEVLVYLGSSEGWRHYVEGGCLNWQMGQFLEYQNLTDDINEHSGSDPLDKQLDEEVQKTP</sequence>
<dbReference type="Proteomes" id="UP001578633">
    <property type="component" value="Chromosome 1"/>
</dbReference>
<dbReference type="GeneID" id="96081871"/>
<evidence type="ECO:0000313" key="2">
    <source>
        <dbReference type="EMBL" id="KAL1801207.1"/>
    </source>
</evidence>
<keyword evidence="3" id="KW-1185">Reference proteome</keyword>
<reference evidence="2 3" key="1">
    <citation type="submission" date="2024-09" db="EMBL/GenBank/DDBJ databases">
        <title>T2T genomes of carrot and Alternaria dauci and their utility for understanding host-pathogen interaction during carrot leaf blight disease.</title>
        <authorList>
            <person name="Liu W."/>
            <person name="Xu S."/>
            <person name="Ou C."/>
            <person name="Liu X."/>
            <person name="Zhuang F."/>
            <person name="Deng X.W."/>
        </authorList>
    </citation>
    <scope>NUCLEOTIDE SEQUENCE [LARGE SCALE GENOMIC DNA]</scope>
    <source>
        <strain evidence="2 3">A2016</strain>
    </source>
</reference>
<evidence type="ECO:0000256" key="1">
    <source>
        <dbReference type="SAM" id="MobiDB-lite"/>
    </source>
</evidence>
<dbReference type="RefSeq" id="XP_069311791.1">
    <property type="nucleotide sequence ID" value="XM_069446852.1"/>
</dbReference>
<name>A0ABR3UY40_9PLEO</name>
<comment type="caution">
    <text evidence="2">The sequence shown here is derived from an EMBL/GenBank/DDBJ whole genome shotgun (WGS) entry which is preliminary data.</text>
</comment>
<proteinExistence type="predicted"/>
<protein>
    <submittedName>
        <fullName evidence="2">Uncharacterized protein</fullName>
    </submittedName>
</protein>
<gene>
    <name evidence="2" type="ORF">ACET3X_001549</name>
</gene>
<evidence type="ECO:0000313" key="3">
    <source>
        <dbReference type="Proteomes" id="UP001578633"/>
    </source>
</evidence>
<organism evidence="2 3">
    <name type="scientific">Alternaria dauci</name>
    <dbReference type="NCBI Taxonomy" id="48095"/>
    <lineage>
        <taxon>Eukaryota</taxon>
        <taxon>Fungi</taxon>
        <taxon>Dikarya</taxon>
        <taxon>Ascomycota</taxon>
        <taxon>Pezizomycotina</taxon>
        <taxon>Dothideomycetes</taxon>
        <taxon>Pleosporomycetidae</taxon>
        <taxon>Pleosporales</taxon>
        <taxon>Pleosporineae</taxon>
        <taxon>Pleosporaceae</taxon>
        <taxon>Alternaria</taxon>
        <taxon>Alternaria sect. Porri</taxon>
    </lineage>
</organism>
<accession>A0ABR3UY40</accession>
<dbReference type="EMBL" id="JBHGVX010000001">
    <property type="protein sequence ID" value="KAL1801207.1"/>
    <property type="molecule type" value="Genomic_DNA"/>
</dbReference>